<dbReference type="GO" id="GO:0006004">
    <property type="term" value="P:fucose metabolic process"/>
    <property type="evidence" value="ECO:0007669"/>
    <property type="project" value="UniProtKB-KW"/>
</dbReference>
<evidence type="ECO:0000256" key="8">
    <source>
        <dbReference type="ARBA" id="ARBA00026232"/>
    </source>
</evidence>
<keyword evidence="6" id="KW-0119">Carbohydrate metabolism</keyword>
<dbReference type="InterPro" id="IPR019378">
    <property type="entry name" value="GDP-Fuc_O-FucTrfase"/>
</dbReference>
<feature type="chain" id="PRO_5043609086" description="GDP-fucose protein O-fucosyltransferase 2" evidence="9">
    <location>
        <begin position="22"/>
        <end position="449"/>
    </location>
</feature>
<evidence type="ECO:0000256" key="5">
    <source>
        <dbReference type="ARBA" id="ARBA00023253"/>
    </source>
</evidence>
<evidence type="ECO:0000256" key="3">
    <source>
        <dbReference type="ARBA" id="ARBA00022679"/>
    </source>
</evidence>
<name>A0AAV9XTB5_9CRYT</name>
<proteinExistence type="inferred from homology"/>
<accession>A0AAV9XTB5</accession>
<evidence type="ECO:0000256" key="7">
    <source>
        <dbReference type="ARBA" id="ARBA00025803"/>
    </source>
</evidence>
<gene>
    <name evidence="10" type="ORF">RS030_81364</name>
</gene>
<evidence type="ECO:0000256" key="2">
    <source>
        <dbReference type="ARBA" id="ARBA00004922"/>
    </source>
</evidence>
<evidence type="ECO:0000256" key="6">
    <source>
        <dbReference type="ARBA" id="ARBA00023277"/>
    </source>
</evidence>
<evidence type="ECO:0000313" key="11">
    <source>
        <dbReference type="Proteomes" id="UP001311799"/>
    </source>
</evidence>
<keyword evidence="3" id="KW-0808">Transferase</keyword>
<dbReference type="Gene3D" id="3.40.50.11350">
    <property type="match status" value="1"/>
</dbReference>
<protein>
    <recommendedName>
        <fullName evidence="8">GDP-fucose protein O-fucosyltransferase 2</fullName>
    </recommendedName>
</protein>
<comment type="similarity">
    <text evidence="7">Belongs to the glycosyltransferase 68 family.</text>
</comment>
<dbReference type="EMBL" id="JAWDEY010000036">
    <property type="protein sequence ID" value="KAK6587819.1"/>
    <property type="molecule type" value="Genomic_DNA"/>
</dbReference>
<dbReference type="AlphaFoldDB" id="A0AAV9XTB5"/>
<dbReference type="Gene3D" id="3.40.50.11340">
    <property type="match status" value="1"/>
</dbReference>
<dbReference type="PANTHER" id="PTHR13398:SF0">
    <property type="entry name" value="GDP-FUCOSE PROTEIN O-FUCOSYLTRANSFERASE 2"/>
    <property type="match status" value="1"/>
</dbReference>
<keyword evidence="4" id="KW-0256">Endoplasmic reticulum</keyword>
<reference evidence="10 11" key="1">
    <citation type="submission" date="2023-10" db="EMBL/GenBank/DDBJ databases">
        <title>Comparative genomics analysis reveals potential genetic determinants of host preference in Cryptosporidium xiaoi.</title>
        <authorList>
            <person name="Xiao L."/>
            <person name="Li J."/>
        </authorList>
    </citation>
    <scope>NUCLEOTIDE SEQUENCE [LARGE SCALE GENOMIC DNA]</scope>
    <source>
        <strain evidence="10 11">52996</strain>
    </source>
</reference>
<evidence type="ECO:0000256" key="9">
    <source>
        <dbReference type="SAM" id="SignalP"/>
    </source>
</evidence>
<feature type="signal peptide" evidence="9">
    <location>
        <begin position="1"/>
        <end position="21"/>
    </location>
</feature>
<comment type="subcellular location">
    <subcellularLocation>
        <location evidence="1">Endoplasmic reticulum</location>
    </subcellularLocation>
</comment>
<dbReference type="Pfam" id="PF10250">
    <property type="entry name" value="O-FucT"/>
    <property type="match status" value="1"/>
</dbReference>
<evidence type="ECO:0000256" key="1">
    <source>
        <dbReference type="ARBA" id="ARBA00004240"/>
    </source>
</evidence>
<keyword evidence="5" id="KW-0294">Fucose metabolism</keyword>
<dbReference type="PANTHER" id="PTHR13398">
    <property type="entry name" value="GDP-FUCOSE PROTEIN O-FUCOSYLTRANSFERASE 2"/>
    <property type="match status" value="1"/>
</dbReference>
<comment type="caution">
    <text evidence="10">The sequence shown here is derived from an EMBL/GenBank/DDBJ whole genome shotgun (WGS) entry which is preliminary data.</text>
</comment>
<sequence>MIFSKFIFFCTLCLHFTIVKCTDLISIFNKKNTSPNIISSEIVWSLASHKCPYWTSDILWVLYDVKNGEGFYLQRGVFDRTILLTTILNEKIQKYVKNITVSLVLPPFCNIAHWSYEKNRRLPWSLFYDIKQSKVPIFEYYVLKMLIGNTDSKVDLVGLNFYYNNHREKNTYVEFFGKKEIIEKKFNNSKCNFGKFFDGEKSIYSGYCEYIRVNNLYCFNYYKLMRSKEVSDTIYELFIQKHNYKRLLIFLLKHVDGIFVPWPRELDEFGVIDILQHSNYIVKKYKYYISKNSFFFSGGPYLSIHLRRNDFIIVRRDEIPSFRQVLDRSLQLSRKFGISRVVISTDGNENEKNELKSMFKSSGLILQIIDIEYEKEDGIISAISQIVLLNGEYFIGTKESRFSLSVSWECTLRERYKKKMGLSHNFDRCNEYFCENQPICREHRDRLPR</sequence>
<dbReference type="GO" id="GO:0005783">
    <property type="term" value="C:endoplasmic reticulum"/>
    <property type="evidence" value="ECO:0007669"/>
    <property type="project" value="UniProtKB-SubCell"/>
</dbReference>
<organism evidence="10 11">
    <name type="scientific">Cryptosporidium xiaoi</name>
    <dbReference type="NCBI Taxonomy" id="659607"/>
    <lineage>
        <taxon>Eukaryota</taxon>
        <taxon>Sar</taxon>
        <taxon>Alveolata</taxon>
        <taxon>Apicomplexa</taxon>
        <taxon>Conoidasida</taxon>
        <taxon>Coccidia</taxon>
        <taxon>Eucoccidiorida</taxon>
        <taxon>Eimeriorina</taxon>
        <taxon>Cryptosporidiidae</taxon>
        <taxon>Cryptosporidium</taxon>
    </lineage>
</organism>
<dbReference type="InterPro" id="IPR045130">
    <property type="entry name" value="OFUT2-like"/>
</dbReference>
<comment type="pathway">
    <text evidence="2">Protein modification; protein glycosylation.</text>
</comment>
<evidence type="ECO:0000256" key="4">
    <source>
        <dbReference type="ARBA" id="ARBA00022824"/>
    </source>
</evidence>
<keyword evidence="9" id="KW-0732">Signal</keyword>
<keyword evidence="11" id="KW-1185">Reference proteome</keyword>
<dbReference type="GO" id="GO:0046922">
    <property type="term" value="F:peptide-O-fucosyltransferase activity"/>
    <property type="evidence" value="ECO:0007669"/>
    <property type="project" value="InterPro"/>
</dbReference>
<dbReference type="Proteomes" id="UP001311799">
    <property type="component" value="Unassembled WGS sequence"/>
</dbReference>
<evidence type="ECO:0000313" key="10">
    <source>
        <dbReference type="EMBL" id="KAK6587819.1"/>
    </source>
</evidence>